<dbReference type="AlphaFoldDB" id="A0A1J5PM39"/>
<proteinExistence type="predicted"/>
<evidence type="ECO:0000313" key="2">
    <source>
        <dbReference type="EMBL" id="OIQ64621.1"/>
    </source>
</evidence>
<dbReference type="Gene3D" id="3.10.450.50">
    <property type="match status" value="1"/>
</dbReference>
<dbReference type="Pfam" id="PF14534">
    <property type="entry name" value="DUF4440"/>
    <property type="match status" value="1"/>
</dbReference>
<comment type="caution">
    <text evidence="2">The sequence shown here is derived from an EMBL/GenBank/DDBJ whole genome shotgun (WGS) entry which is preliminary data.</text>
</comment>
<feature type="domain" description="DUF4440" evidence="1">
    <location>
        <begin position="8"/>
        <end position="114"/>
    </location>
</feature>
<accession>A0A1J5PM39</accession>
<evidence type="ECO:0000259" key="1">
    <source>
        <dbReference type="Pfam" id="PF14534"/>
    </source>
</evidence>
<dbReference type="EMBL" id="MLJW01007970">
    <property type="protein sequence ID" value="OIQ64621.1"/>
    <property type="molecule type" value="Genomic_DNA"/>
</dbReference>
<dbReference type="SUPFAM" id="SSF54427">
    <property type="entry name" value="NTF2-like"/>
    <property type="match status" value="1"/>
</dbReference>
<name>A0A1J5PM39_9ZZZZ</name>
<organism evidence="2">
    <name type="scientific">mine drainage metagenome</name>
    <dbReference type="NCBI Taxonomy" id="410659"/>
    <lineage>
        <taxon>unclassified sequences</taxon>
        <taxon>metagenomes</taxon>
        <taxon>ecological metagenomes</taxon>
    </lineage>
</organism>
<dbReference type="InterPro" id="IPR027843">
    <property type="entry name" value="DUF4440"/>
</dbReference>
<reference evidence="2" key="1">
    <citation type="submission" date="2016-10" db="EMBL/GenBank/DDBJ databases">
        <title>Sequence of Gallionella enrichment culture.</title>
        <authorList>
            <person name="Poehlein A."/>
            <person name="Muehling M."/>
            <person name="Daniel R."/>
        </authorList>
    </citation>
    <scope>NUCLEOTIDE SEQUENCE</scope>
</reference>
<protein>
    <recommendedName>
        <fullName evidence="1">DUF4440 domain-containing protein</fullName>
    </recommendedName>
</protein>
<sequence>MTGNATKIVELDRQRMQAMGSRDIPALNRLIADDLIYVHSSARVDTKATLIGAMESGATVYRSVVPSEVTAQDLGDSVVLTGVAAIEVTSGGNAMSFRVRFVDVYANRGGNWQMVTWQSTKLA</sequence>
<dbReference type="InterPro" id="IPR032710">
    <property type="entry name" value="NTF2-like_dom_sf"/>
</dbReference>
<gene>
    <name evidence="2" type="ORF">GALL_538260</name>
</gene>